<evidence type="ECO:0000256" key="6">
    <source>
        <dbReference type="SAM" id="MobiDB-lite"/>
    </source>
</evidence>
<reference evidence="9" key="1">
    <citation type="submission" date="2022-10" db="EMBL/GenBank/DDBJ databases">
        <title>Determination and structural analysis of whole genome sequence of Sarocladium strictum F4-1.</title>
        <authorList>
            <person name="Hu L."/>
            <person name="Jiang Y."/>
        </authorList>
    </citation>
    <scope>NUCLEOTIDE SEQUENCE</scope>
    <source>
        <strain evidence="9">F4-1</strain>
    </source>
</reference>
<evidence type="ECO:0000256" key="5">
    <source>
        <dbReference type="ARBA" id="ARBA00038359"/>
    </source>
</evidence>
<feature type="transmembrane region" description="Helical" evidence="7">
    <location>
        <begin position="189"/>
        <end position="210"/>
    </location>
</feature>
<dbReference type="InterPro" id="IPR049326">
    <property type="entry name" value="Rhodopsin_dom_fungi"/>
</dbReference>
<feature type="transmembrane region" description="Helical" evidence="7">
    <location>
        <begin position="222"/>
        <end position="242"/>
    </location>
</feature>
<evidence type="ECO:0000256" key="2">
    <source>
        <dbReference type="ARBA" id="ARBA00022692"/>
    </source>
</evidence>
<keyword evidence="4 7" id="KW-0472">Membrane</keyword>
<organism evidence="9 10">
    <name type="scientific">Sarocladium strictum</name>
    <name type="common">Black bundle disease fungus</name>
    <name type="synonym">Acremonium strictum</name>
    <dbReference type="NCBI Taxonomy" id="5046"/>
    <lineage>
        <taxon>Eukaryota</taxon>
        <taxon>Fungi</taxon>
        <taxon>Dikarya</taxon>
        <taxon>Ascomycota</taxon>
        <taxon>Pezizomycotina</taxon>
        <taxon>Sordariomycetes</taxon>
        <taxon>Hypocreomycetidae</taxon>
        <taxon>Hypocreales</taxon>
        <taxon>Sarocladiaceae</taxon>
        <taxon>Sarocladium</taxon>
    </lineage>
</organism>
<accession>A0AA39GQQ6</accession>
<feature type="domain" description="Rhodopsin" evidence="8">
    <location>
        <begin position="43"/>
        <end position="284"/>
    </location>
</feature>
<evidence type="ECO:0000256" key="7">
    <source>
        <dbReference type="SAM" id="Phobius"/>
    </source>
</evidence>
<dbReference type="AlphaFoldDB" id="A0AA39GQQ6"/>
<gene>
    <name evidence="9" type="ORF">NLU13_0924</name>
</gene>
<dbReference type="Pfam" id="PF20684">
    <property type="entry name" value="Fung_rhodopsin"/>
    <property type="match status" value="1"/>
</dbReference>
<feature type="transmembrane region" description="Helical" evidence="7">
    <location>
        <begin position="59"/>
        <end position="79"/>
    </location>
</feature>
<comment type="subcellular location">
    <subcellularLocation>
        <location evidence="1">Membrane</location>
        <topology evidence="1">Multi-pass membrane protein</topology>
    </subcellularLocation>
</comment>
<proteinExistence type="inferred from homology"/>
<dbReference type="PANTHER" id="PTHR33048:SF160">
    <property type="entry name" value="SAT4 FAMILY MEMBRANE PROTEIN"/>
    <property type="match status" value="1"/>
</dbReference>
<dbReference type="InterPro" id="IPR052337">
    <property type="entry name" value="SAT4-like"/>
</dbReference>
<keyword evidence="3 7" id="KW-1133">Transmembrane helix</keyword>
<evidence type="ECO:0000313" key="9">
    <source>
        <dbReference type="EMBL" id="KAK0391424.1"/>
    </source>
</evidence>
<evidence type="ECO:0000313" key="10">
    <source>
        <dbReference type="Proteomes" id="UP001175261"/>
    </source>
</evidence>
<evidence type="ECO:0000256" key="4">
    <source>
        <dbReference type="ARBA" id="ARBA00023136"/>
    </source>
</evidence>
<dbReference type="EMBL" id="JAPDFR010000001">
    <property type="protein sequence ID" value="KAK0391424.1"/>
    <property type="molecule type" value="Genomic_DNA"/>
</dbReference>
<evidence type="ECO:0000259" key="8">
    <source>
        <dbReference type="Pfam" id="PF20684"/>
    </source>
</evidence>
<keyword evidence="2 7" id="KW-0812">Transmembrane</keyword>
<comment type="similarity">
    <text evidence="5">Belongs to the SAT4 family.</text>
</comment>
<keyword evidence="10" id="KW-1185">Reference proteome</keyword>
<dbReference type="PANTHER" id="PTHR33048">
    <property type="entry name" value="PTH11-LIKE INTEGRAL MEMBRANE PROTEIN (AFU_ORTHOLOGUE AFUA_5G11245)"/>
    <property type="match status" value="1"/>
</dbReference>
<sequence>MSGQPPPPPPDDLDLSSTPGYRGHTQIVLNATLIAFSTIFVGLRLYARCFMVKRPGLDDLLAVVALACLVALSVMEIRLVEFGSGTKIQYVSQWRLKGFFSALTTQSLLYFWGVCLMRLHIAAFLPNLHNDKRYLRLVYGVAGVTLLSTLIFFFIKIGNCKPVSALWLPPYMSQGQCMSEKTTDIMMNIHSVLGIAIDISLVALPVWVIHTKMMFSGRKFRVILIFAVGIFVIVTGLVRFVLIRITPFNVDATYSMSTIGLWTDLEGHVGLWCGCFPAFQPILRALFSSLGLTQLISSYKGSQAPHYGQSKPTSGSRGWNRSNAIPLSSRPQGTNAASSDDDAGSQKGIFPSDSDLAAGHGGAAHSGGIVKNTQVEVFYEQRDSSSAEHKDAEWNQDRLK</sequence>
<feature type="transmembrane region" description="Helical" evidence="7">
    <location>
        <begin position="27"/>
        <end position="47"/>
    </location>
</feature>
<evidence type="ECO:0000256" key="1">
    <source>
        <dbReference type="ARBA" id="ARBA00004141"/>
    </source>
</evidence>
<name>A0AA39GQQ6_SARSR</name>
<feature type="region of interest" description="Disordered" evidence="6">
    <location>
        <begin position="380"/>
        <end position="400"/>
    </location>
</feature>
<comment type="caution">
    <text evidence="9">The sequence shown here is derived from an EMBL/GenBank/DDBJ whole genome shotgun (WGS) entry which is preliminary data.</text>
</comment>
<dbReference type="GO" id="GO:0016020">
    <property type="term" value="C:membrane"/>
    <property type="evidence" value="ECO:0007669"/>
    <property type="project" value="UniProtKB-SubCell"/>
</dbReference>
<protein>
    <recommendedName>
        <fullName evidence="8">Rhodopsin domain-containing protein</fullName>
    </recommendedName>
</protein>
<feature type="transmembrane region" description="Helical" evidence="7">
    <location>
        <begin position="99"/>
        <end position="125"/>
    </location>
</feature>
<feature type="region of interest" description="Disordered" evidence="6">
    <location>
        <begin position="302"/>
        <end position="368"/>
    </location>
</feature>
<dbReference type="Proteomes" id="UP001175261">
    <property type="component" value="Unassembled WGS sequence"/>
</dbReference>
<feature type="transmembrane region" description="Helical" evidence="7">
    <location>
        <begin position="137"/>
        <end position="157"/>
    </location>
</feature>
<evidence type="ECO:0000256" key="3">
    <source>
        <dbReference type="ARBA" id="ARBA00022989"/>
    </source>
</evidence>
<feature type="compositionally biased region" description="Polar residues" evidence="6">
    <location>
        <begin position="310"/>
        <end position="338"/>
    </location>
</feature>